<evidence type="ECO:0000313" key="2">
    <source>
        <dbReference type="EMBL" id="CAG8775411.1"/>
    </source>
</evidence>
<dbReference type="EMBL" id="CAJVPZ010049177">
    <property type="protein sequence ID" value="CAG8775411.1"/>
    <property type="molecule type" value="Genomic_DNA"/>
</dbReference>
<comment type="caution">
    <text evidence="2">The sequence shown here is derived from an EMBL/GenBank/DDBJ whole genome shotgun (WGS) entry which is preliminary data.</text>
</comment>
<evidence type="ECO:0000313" key="3">
    <source>
        <dbReference type="Proteomes" id="UP000789396"/>
    </source>
</evidence>
<evidence type="ECO:0000256" key="1">
    <source>
        <dbReference type="SAM" id="MobiDB-lite"/>
    </source>
</evidence>
<sequence>SSDIMETTIHFNSRFSESHRFELLDPNTSNESSEDELIESNEEDEDIELSKLKAELLTKSDINSEDE</sequence>
<reference evidence="2" key="1">
    <citation type="submission" date="2021-06" db="EMBL/GenBank/DDBJ databases">
        <authorList>
            <person name="Kallberg Y."/>
            <person name="Tangrot J."/>
            <person name="Rosling A."/>
        </authorList>
    </citation>
    <scope>NUCLEOTIDE SEQUENCE</scope>
    <source>
        <strain evidence="2">IN212</strain>
    </source>
</reference>
<dbReference type="AlphaFoldDB" id="A0A9N9JEA4"/>
<dbReference type="Proteomes" id="UP000789396">
    <property type="component" value="Unassembled WGS sequence"/>
</dbReference>
<proteinExistence type="predicted"/>
<feature type="compositionally biased region" description="Acidic residues" evidence="1">
    <location>
        <begin position="32"/>
        <end position="45"/>
    </location>
</feature>
<feature type="non-terminal residue" evidence="2">
    <location>
        <position position="1"/>
    </location>
</feature>
<gene>
    <name evidence="2" type="ORF">RFULGI_LOCUS15387</name>
</gene>
<organism evidence="2 3">
    <name type="scientific">Racocetra fulgida</name>
    <dbReference type="NCBI Taxonomy" id="60492"/>
    <lineage>
        <taxon>Eukaryota</taxon>
        <taxon>Fungi</taxon>
        <taxon>Fungi incertae sedis</taxon>
        <taxon>Mucoromycota</taxon>
        <taxon>Glomeromycotina</taxon>
        <taxon>Glomeromycetes</taxon>
        <taxon>Diversisporales</taxon>
        <taxon>Gigasporaceae</taxon>
        <taxon>Racocetra</taxon>
    </lineage>
</organism>
<keyword evidence="3" id="KW-1185">Reference proteome</keyword>
<accession>A0A9N9JEA4</accession>
<feature type="region of interest" description="Disordered" evidence="1">
    <location>
        <begin position="22"/>
        <end position="45"/>
    </location>
</feature>
<name>A0A9N9JEA4_9GLOM</name>
<protein>
    <submittedName>
        <fullName evidence="2">2614_t:CDS:1</fullName>
    </submittedName>
</protein>